<feature type="compositionally biased region" description="Basic residues" evidence="5">
    <location>
        <begin position="1240"/>
        <end position="1253"/>
    </location>
</feature>
<dbReference type="Pfam" id="PF00628">
    <property type="entry name" value="PHD"/>
    <property type="match status" value="1"/>
</dbReference>
<feature type="region of interest" description="Disordered" evidence="5">
    <location>
        <begin position="2353"/>
        <end position="2372"/>
    </location>
</feature>
<feature type="compositionally biased region" description="Polar residues" evidence="5">
    <location>
        <begin position="3052"/>
        <end position="3071"/>
    </location>
</feature>
<feature type="compositionally biased region" description="Basic residues" evidence="5">
    <location>
        <begin position="1390"/>
        <end position="1401"/>
    </location>
</feature>
<dbReference type="PROSITE" id="PS50016">
    <property type="entry name" value="ZF_PHD_2"/>
    <property type="match status" value="1"/>
</dbReference>
<feature type="compositionally biased region" description="Basic residues" evidence="5">
    <location>
        <begin position="2011"/>
        <end position="2025"/>
    </location>
</feature>
<dbReference type="Proteomes" id="UP001497497">
    <property type="component" value="Unassembled WGS sequence"/>
</dbReference>
<dbReference type="GO" id="GO:0031213">
    <property type="term" value="C:RSF complex"/>
    <property type="evidence" value="ECO:0007669"/>
    <property type="project" value="InterPro"/>
</dbReference>
<feature type="compositionally biased region" description="Low complexity" evidence="5">
    <location>
        <begin position="1254"/>
        <end position="1269"/>
    </location>
</feature>
<feature type="compositionally biased region" description="Polar residues" evidence="5">
    <location>
        <begin position="1096"/>
        <end position="1115"/>
    </location>
</feature>
<feature type="compositionally biased region" description="Polar residues" evidence="5">
    <location>
        <begin position="1130"/>
        <end position="1143"/>
    </location>
</feature>
<evidence type="ECO:0000256" key="5">
    <source>
        <dbReference type="SAM" id="MobiDB-lite"/>
    </source>
</evidence>
<feature type="compositionally biased region" description="Basic and acidic residues" evidence="5">
    <location>
        <begin position="1185"/>
        <end position="1197"/>
    </location>
</feature>
<feature type="compositionally biased region" description="Basic and acidic residues" evidence="5">
    <location>
        <begin position="1765"/>
        <end position="1775"/>
    </location>
</feature>
<feature type="region of interest" description="Disordered" evidence="5">
    <location>
        <begin position="2123"/>
        <end position="2292"/>
    </location>
</feature>
<feature type="compositionally biased region" description="Polar residues" evidence="5">
    <location>
        <begin position="347"/>
        <end position="358"/>
    </location>
</feature>
<feature type="compositionally biased region" description="Polar residues" evidence="5">
    <location>
        <begin position="508"/>
        <end position="519"/>
    </location>
</feature>
<dbReference type="SMART" id="SM00249">
    <property type="entry name" value="PHD"/>
    <property type="match status" value="1"/>
</dbReference>
<feature type="compositionally biased region" description="Polar residues" evidence="5">
    <location>
        <begin position="2459"/>
        <end position="2468"/>
    </location>
</feature>
<feature type="compositionally biased region" description="Basic and acidic residues" evidence="5">
    <location>
        <begin position="1160"/>
        <end position="1176"/>
    </location>
</feature>
<feature type="compositionally biased region" description="Acidic residues" evidence="5">
    <location>
        <begin position="1731"/>
        <end position="1764"/>
    </location>
</feature>
<feature type="compositionally biased region" description="Basic and acidic residues" evidence="5">
    <location>
        <begin position="1004"/>
        <end position="1013"/>
    </location>
</feature>
<feature type="compositionally biased region" description="Polar residues" evidence="5">
    <location>
        <begin position="1207"/>
        <end position="1217"/>
    </location>
</feature>
<proteinExistence type="predicted"/>
<dbReference type="InterPro" id="IPR011011">
    <property type="entry name" value="Znf_FYVE_PHD"/>
</dbReference>
<dbReference type="GO" id="GO:0045892">
    <property type="term" value="P:negative regulation of DNA-templated transcription"/>
    <property type="evidence" value="ECO:0007669"/>
    <property type="project" value="TreeGrafter"/>
</dbReference>
<feature type="compositionally biased region" description="Basic and acidic residues" evidence="5">
    <location>
        <begin position="2486"/>
        <end position="2512"/>
    </location>
</feature>
<feature type="compositionally biased region" description="Basic residues" evidence="5">
    <location>
        <begin position="1621"/>
        <end position="1637"/>
    </location>
</feature>
<dbReference type="SUPFAM" id="SSF57903">
    <property type="entry name" value="FYVE/PHD zinc finger"/>
    <property type="match status" value="1"/>
</dbReference>
<feature type="region of interest" description="Disordered" evidence="5">
    <location>
        <begin position="2808"/>
        <end position="2927"/>
    </location>
</feature>
<feature type="compositionally biased region" description="Polar residues" evidence="5">
    <location>
        <begin position="783"/>
        <end position="792"/>
    </location>
</feature>
<dbReference type="PANTHER" id="PTHR14296:SF16">
    <property type="entry name" value="REMODELING AND SPACING FACTOR 1"/>
    <property type="match status" value="1"/>
</dbReference>
<reference evidence="7 8" key="1">
    <citation type="submission" date="2024-04" db="EMBL/GenBank/DDBJ databases">
        <authorList>
            <consortium name="Genoscope - CEA"/>
            <person name="William W."/>
        </authorList>
    </citation>
    <scope>NUCLEOTIDE SEQUENCE [LARGE SCALE GENOMIC DNA]</scope>
</reference>
<keyword evidence="8" id="KW-1185">Reference proteome</keyword>
<feature type="region of interest" description="Disordered" evidence="5">
    <location>
        <begin position="2676"/>
        <end position="2725"/>
    </location>
</feature>
<sequence>MASVGEGDCHKDPNFAVICSFFDKYGALLELPEVTYTDLQKYLEDSTNDVSKVLIDIHLKLLKRIRKSAASSERFEKNIIKFIHPYSEFDAWEVESYGYKHTKLETKLRILKNLMECQFDCNIKFKEKVNESNAEDMRFLPIGRDKNGQAYWYFLDKDMNLLVYKEEQDDEEADTWQLVCSDRQDLANLVNTLQNDTSLNPKEEDKISTSGSRSSKEGSPEKEVIKQEEIDEIKVKEETKYTTDCSSKDMAGSLKGTIKTEKSEFREDFQAKQTIEASGLKSDKDLASPNKVGNNLTEEIIKHKSENKSPDTAQLGLLECSALNMKSVDDDVSSNEMSAKVMADGGQDNSADKLQNANTEDHELDKSFQDTAVKGDKADISEVNDGIQDQLHHNVSQGDKIGCEIRSYAEQLIDSPSKENVVVSINSSKLNEEKNSLDGEKSEEIKLLNSSDGLLPEKTLKDCKLAIGLEDKKLESVINSQKDDSSAHQEPRLVSLNTPDAELALPGSTDSSIASNSTKDPPDKQMDMNDSDVKANFVPYKVTDAESFELTSVKPTVRNLSELDFTETVIKNPEEANEQKTTEPSKGVDKNVKDVVAPDPQVSEKTKEIEPIISDKSLDAAEDMVMQTSVKEPKILQKSLKDQGKPESVTDTVEDLKKLNLPLKRGHVPEISDLQTDADVPTKTREDPKISDVPEKTREDKKISDVPAETGEDPKISDVPAKTGEDPKITDVSAETGDDPKISDVPAKTGEDPKISDVPAKTGENLKISDVPAETLEDPKISDVSSETSENLKITDVPAKTGEDPKITDVPTKTGEDPKISGVPAKTVKDPKISGVPAKTGEDPKLSDVPAETVEDPKITDALSTRETPGISGVPAKIEDPEMSDIPMKKTEDPKIEVPIKKIQAANVPTQKTGDPEIADVVAKAGKDKDPLERPKVSLIDPVIMYGSTETEVKPIETVNYQETTDAPIDKDFKKAVVSLPLESESSNKTQESSTSQCSSHPYESSHHSKEACEVSQNALEVSASNDASEIVLAKESSHLNRVEEQIQSAASNTIKHLKPNDSVKEEGFDKLLSGSSSPHKVKKENDRSESKQVVGHTSVTPETADSVKTCSNTDGEIAKTSKDTRGEKSCSSTNSQIGNTEGSLPATEAMSALGLNGHECSDKLRDKDHHNEDALKTIGIKNASRNEEKQNKESENTAKAQGEITEPQSIKNTECQRNLKRAAPEPGSDEPIDSEPNGKRAKQAVKAQKTRGGRNAAARGRAARLGQGESETDDSETPLSQVRSRRQARTRKLNENLTVAKDQTKTEKENDNEDSAGDPTAGKRAKKNKPGSTSEMISEEEVTPAKKGRNHSQSVKPIKSAAVKRGKGGKKGTSTILSSNEEDAAGIRRSLRVRQLRARRPPTPSSPSEESEEEEEEEDEETENEDPHFLDASFTPEEESGDEEFKPTGRNYRRQAARTSQENDEEVVNDDTPCVKCGKYNHPEMILLCDKCDAGYHTACLRPPLMLIPDGDWFCPPCEHMMLVAKLLDCLQTLDNAKKKKDRLNKRQERLAFVGINISNILHGDQKTPAGTRGKKVRNEETADEKEGYENNETGSSSFDSEEEEPERVYRSERLALRQAQKRSRQVKHKVRKSHARSPEVEVLTKRTCRVRNNVSYQFKEFDDLISNAIEDDKPCRREKPPGISRGKDMSNILGASDEEDEKIRQRDGESGPPPVVKKRSKRKLTKLDSDEDPDDDSEEFKLSDEDDTDVSEAEEEEEEEDEGLKSSDSGDWKSKKKWSNSQASTIRPTRRAKNFVVDDEDYDSDENANKRRSTRNSNRGRIHYNDWESDETEEEEPSFSDYSSDEIVSKARRQRRKKPNAVSKRKVKSKGKKEEESNDTQSDSSIARKRKILRKLVKKRRKDDSESQDSDAKILTEKKKTPAKKVTKKSDSEESELTLEEDSEDDTDESPKFKKKNVLRSSDEEEEEKKEKVNDELAPVEVKPESTEPEVIPQKVEEEEEEQTETKIKTLKGKKGKQAKGKKRGETEVEENRVVPDATVPDKVRKVSGGSDKEVNEKSAPAMSTVVTVEKIKTPNRKQRGKIKDVTEESCTLRQVKKIQSENMNIIMDSARVVLEKLPSMGKKKKVPNFLDVPSGGEESDDQKPDKNPVASTVSQETPALKCQTIPPSGHQPQIEAHSQYRNFPYPGALPPQHNMHYAPRPAHYQYSSQNMPPFPQGPPAGAPPHHAGQPAGAPPHHAGQPAGGPPHHAGQPRQSMSSPPAQPKTMGDHSHCIPTSPGYQGSVPRHPSMASMGAMHQMRQVHPGYNGGSGANPSPHHYQSGIGQGHQNLEPGQIPSNVNQHMAHTGFPMSSNGQPPPHTPGRGGTVMGQQSTVGMKPGFHMGQQNNDVNYQQSYGPGRMPSPRELGPGAIRHPYYAMQATPQGIGQHYSAHYPPGASHKMSSPLSSMGQMAKNLGQGPNLQSTPPVVSLEGTRHQPMVSPPHQDIKQENEDARSEGSEGDHSKKSSAKEGKKRGAPSKGRSKTKAINCQNDMSQQSPMTGSKVSKMSNKDQDSPLELNEGASMKVRPGVPSQEQGAPSHMGPFRPPTDSPYNTAGMPSYQMPYIHQSMSHMPAKPYITASSPHGPSVPSNQAKGVQIKPEVCNDGVANVADNQVPSKPALSPNEQRLNIAYQSKGQSANEPQCNSGQSNQAHEPPMPYSHRPGLSLHLQGSNQAHGPYYPGPYYQPYGGQPMPSHNSWAQNVSPYGPRMGPHIYQYGMNSDMMSHAARMPSGTPPHSKQGSHEPPQAANPNISVQKANCEVINSQASASGSKPGPEKRSLSTDSQPEGSDQVPRDISKKVLDGNSSKNAENKLVKEIPCTEDAKQSSPSSSVVPPSTLSAPSSTQNADKQANSSSAPSSLAPTTALQTSPDAAPSVLGKHQTSPTVNMAQQNTWTDPNVSMHYQQQMGGPWPPMNDPGQYGMMRPYGPPGMMGNPHYPGVNKARFEHQPPHNKMQMGQNPGHMEDRMMGPGHFLPPGYPGYDSGYQPPHGRPIGPGSDYHGMPPRPGLNSEQTCPPSYRPQSNESSDSNSHRGEVSQERSSSGNQARDDSVAETSAAPKPKRAKTNKKSKDGAPAGRIRAGKGRGRGRGGFMIDNLLQARSVEGDDEGEDSGEMKDIVSYVTTDDYFKQQTSS</sequence>
<feature type="region of interest" description="Disordered" evidence="5">
    <location>
        <begin position="2997"/>
        <end position="3159"/>
    </location>
</feature>
<dbReference type="CDD" id="cd15543">
    <property type="entry name" value="PHD_RSF1"/>
    <property type="match status" value="1"/>
</dbReference>
<feature type="region of interest" description="Disordered" evidence="5">
    <location>
        <begin position="2428"/>
        <end position="2601"/>
    </location>
</feature>
<feature type="compositionally biased region" description="Basic and acidic residues" evidence="5">
    <location>
        <begin position="631"/>
        <end position="645"/>
    </location>
</feature>
<feature type="compositionally biased region" description="Basic and acidic residues" evidence="5">
    <location>
        <begin position="1117"/>
        <end position="1129"/>
    </location>
</feature>
<feature type="compositionally biased region" description="Low complexity" evidence="5">
    <location>
        <begin position="2869"/>
        <end position="2887"/>
    </location>
</feature>
<dbReference type="InterPro" id="IPR013083">
    <property type="entry name" value="Znf_RING/FYVE/PHD"/>
</dbReference>
<feature type="compositionally biased region" description="Basic and acidic residues" evidence="5">
    <location>
        <begin position="572"/>
        <end position="593"/>
    </location>
</feature>
<comment type="caution">
    <text evidence="7">The sequence shown here is derived from an EMBL/GenBank/DDBJ whole genome shotgun (WGS) entry which is preliminary data.</text>
</comment>
<feature type="compositionally biased region" description="Pro residues" evidence="5">
    <location>
        <begin position="2215"/>
        <end position="2225"/>
    </location>
</feature>
<feature type="compositionally biased region" description="Acidic residues" evidence="5">
    <location>
        <begin position="1829"/>
        <end position="1840"/>
    </location>
</feature>
<feature type="compositionally biased region" description="Polar residues" evidence="5">
    <location>
        <begin position="2676"/>
        <end position="2694"/>
    </location>
</feature>
<keyword evidence="3" id="KW-0862">Zinc</keyword>
<dbReference type="Gene3D" id="3.30.40.10">
    <property type="entry name" value="Zinc/RING finger domain, C3HC4 (zinc finger)"/>
    <property type="match status" value="1"/>
</dbReference>
<dbReference type="InterPro" id="IPR019787">
    <property type="entry name" value="Znf_PHD-finger"/>
</dbReference>
<evidence type="ECO:0000256" key="2">
    <source>
        <dbReference type="ARBA" id="ARBA00022771"/>
    </source>
</evidence>
<feature type="compositionally biased region" description="Polar residues" evidence="5">
    <location>
        <begin position="984"/>
        <end position="1003"/>
    </location>
</feature>
<dbReference type="EMBL" id="CAXITT010000511">
    <property type="protein sequence ID" value="CAL1542884.1"/>
    <property type="molecule type" value="Genomic_DNA"/>
</dbReference>
<feature type="compositionally biased region" description="Basic and acidic residues" evidence="5">
    <location>
        <begin position="2835"/>
        <end position="2844"/>
    </location>
</feature>
<feature type="compositionally biased region" description="Basic and acidic residues" evidence="5">
    <location>
        <begin position="477"/>
        <end position="491"/>
    </location>
</feature>
<feature type="domain" description="PHD-type" evidence="6">
    <location>
        <begin position="1472"/>
        <end position="1522"/>
    </location>
</feature>
<evidence type="ECO:0000313" key="7">
    <source>
        <dbReference type="EMBL" id="CAL1542884.1"/>
    </source>
</evidence>
<feature type="region of interest" description="Disordered" evidence="5">
    <location>
        <begin position="193"/>
        <end position="224"/>
    </location>
</feature>
<evidence type="ECO:0000256" key="1">
    <source>
        <dbReference type="ARBA" id="ARBA00022723"/>
    </source>
</evidence>
<feature type="compositionally biased region" description="Basic residues" evidence="5">
    <location>
        <begin position="2513"/>
        <end position="2526"/>
    </location>
</feature>
<feature type="compositionally biased region" description="Basic and acidic residues" evidence="5">
    <location>
        <begin position="2026"/>
        <end position="2059"/>
    </location>
</feature>
<feature type="compositionally biased region" description="Basic residues" evidence="5">
    <location>
        <begin position="1852"/>
        <end position="1873"/>
    </location>
</feature>
<keyword evidence="1" id="KW-0479">Metal-binding</keyword>
<feature type="compositionally biased region" description="Basic and acidic residues" evidence="5">
    <location>
        <begin position="520"/>
        <end position="530"/>
    </location>
</feature>
<dbReference type="PANTHER" id="PTHR14296">
    <property type="entry name" value="REMODELING AND SPACING FACTOR 1"/>
    <property type="match status" value="1"/>
</dbReference>
<name>A0AAV2I9D7_LYMST</name>
<feature type="compositionally biased region" description="Acidic residues" evidence="5">
    <location>
        <begin position="1410"/>
        <end position="1425"/>
    </location>
</feature>
<feature type="region of interest" description="Disordered" evidence="5">
    <location>
        <begin position="981"/>
        <end position="1018"/>
    </location>
</feature>
<gene>
    <name evidence="7" type="ORF">GSLYS_00016418001</name>
</gene>
<feature type="compositionally biased region" description="Basic and acidic residues" evidence="5">
    <location>
        <begin position="1672"/>
        <end position="1690"/>
    </location>
</feature>
<evidence type="ECO:0000256" key="3">
    <source>
        <dbReference type="ARBA" id="ARBA00022833"/>
    </source>
</evidence>
<feature type="compositionally biased region" description="Basic residues" evidence="5">
    <location>
        <begin position="1889"/>
        <end position="1903"/>
    </location>
</feature>
<feature type="compositionally biased region" description="Low complexity" evidence="5">
    <location>
        <begin position="2896"/>
        <end position="2909"/>
    </location>
</feature>
<feature type="compositionally biased region" description="Basic and acidic residues" evidence="5">
    <location>
        <begin position="1578"/>
        <end position="1590"/>
    </location>
</feature>
<dbReference type="InterPro" id="IPR019786">
    <property type="entry name" value="Zinc_finger_PHD-type_CS"/>
</dbReference>
<organism evidence="7 8">
    <name type="scientific">Lymnaea stagnalis</name>
    <name type="common">Great pond snail</name>
    <name type="synonym">Helix stagnalis</name>
    <dbReference type="NCBI Taxonomy" id="6523"/>
    <lineage>
        <taxon>Eukaryota</taxon>
        <taxon>Metazoa</taxon>
        <taxon>Spiralia</taxon>
        <taxon>Lophotrochozoa</taxon>
        <taxon>Mollusca</taxon>
        <taxon>Gastropoda</taxon>
        <taxon>Heterobranchia</taxon>
        <taxon>Euthyneura</taxon>
        <taxon>Panpulmonata</taxon>
        <taxon>Hygrophila</taxon>
        <taxon>Lymnaeoidea</taxon>
        <taxon>Lymnaeidae</taxon>
        <taxon>Lymnaea</taxon>
    </lineage>
</organism>
<feature type="region of interest" description="Disordered" evidence="5">
    <location>
        <begin position="341"/>
        <end position="373"/>
    </location>
</feature>
<feature type="compositionally biased region" description="Low complexity" evidence="5">
    <location>
        <begin position="2226"/>
        <end position="2255"/>
    </location>
</feature>
<feature type="region of interest" description="Disordered" evidence="5">
    <location>
        <begin position="1565"/>
        <end position="1642"/>
    </location>
</feature>
<feature type="compositionally biased region" description="Basic and acidic residues" evidence="5">
    <location>
        <begin position="359"/>
        <end position="373"/>
    </location>
</feature>
<dbReference type="PROSITE" id="PS01359">
    <property type="entry name" value="ZF_PHD_1"/>
    <property type="match status" value="1"/>
</dbReference>
<feature type="region of interest" description="Disordered" evidence="5">
    <location>
        <begin position="477"/>
        <end position="530"/>
    </location>
</feature>
<feature type="compositionally biased region" description="Polar residues" evidence="5">
    <location>
        <begin position="1046"/>
        <end position="1055"/>
    </location>
</feature>
<feature type="compositionally biased region" description="Acidic residues" evidence="5">
    <location>
        <begin position="1935"/>
        <end position="1950"/>
    </location>
</feature>
<dbReference type="GO" id="GO:0008270">
    <property type="term" value="F:zinc ion binding"/>
    <property type="evidence" value="ECO:0007669"/>
    <property type="project" value="UniProtKB-KW"/>
</dbReference>
<evidence type="ECO:0000313" key="8">
    <source>
        <dbReference type="Proteomes" id="UP001497497"/>
    </source>
</evidence>
<protein>
    <recommendedName>
        <fullName evidence="6">PHD-type domain-containing protein</fullName>
    </recommendedName>
</protein>
<evidence type="ECO:0000259" key="6">
    <source>
        <dbReference type="PROSITE" id="PS50016"/>
    </source>
</evidence>
<feature type="compositionally biased region" description="Basic residues" evidence="5">
    <location>
        <begin position="1812"/>
        <end position="1824"/>
    </location>
</feature>
<feature type="region of interest" description="Disordered" evidence="5">
    <location>
        <begin position="568"/>
        <end position="895"/>
    </location>
</feature>
<feature type="compositionally biased region" description="Basic and acidic residues" evidence="5">
    <location>
        <begin position="1904"/>
        <end position="1922"/>
    </location>
</feature>
<feature type="compositionally biased region" description="Basic and acidic residues" evidence="5">
    <location>
        <begin position="680"/>
        <end position="704"/>
    </location>
</feature>
<dbReference type="InterPro" id="IPR001965">
    <property type="entry name" value="Znf_PHD"/>
</dbReference>
<feature type="compositionally biased region" description="Polar residues" evidence="5">
    <location>
        <begin position="2527"/>
        <end position="2549"/>
    </location>
</feature>
<feature type="compositionally biased region" description="Polar residues" evidence="5">
    <location>
        <begin position="2442"/>
        <end position="2451"/>
    </location>
</feature>
<dbReference type="InterPro" id="IPR028938">
    <property type="entry name" value="Rsf1-like"/>
</dbReference>
<keyword evidence="2 4" id="KW-0863">Zinc-finger</keyword>
<feature type="compositionally biased region" description="Basic and acidic residues" evidence="5">
    <location>
        <begin position="214"/>
        <end position="224"/>
    </location>
</feature>
<accession>A0AAV2I9D7</accession>
<dbReference type="GO" id="GO:0042393">
    <property type="term" value="F:histone binding"/>
    <property type="evidence" value="ECO:0007669"/>
    <property type="project" value="TreeGrafter"/>
</dbReference>
<feature type="compositionally biased region" description="Basic and acidic residues" evidence="5">
    <location>
        <begin position="1608"/>
        <end position="1617"/>
    </location>
</feature>
<evidence type="ECO:0000256" key="4">
    <source>
        <dbReference type="PROSITE-ProRule" id="PRU00146"/>
    </source>
</evidence>
<feature type="region of interest" description="Disordered" evidence="5">
    <location>
        <begin position="1045"/>
        <end position="1471"/>
    </location>
</feature>
<feature type="region of interest" description="Disordered" evidence="5">
    <location>
        <begin position="1672"/>
        <end position="2087"/>
    </location>
</feature>
<feature type="compositionally biased region" description="Acidic residues" evidence="5">
    <location>
        <begin position="1799"/>
        <end position="1808"/>
    </location>
</feature>
<feature type="compositionally biased region" description="Basic and acidic residues" evidence="5">
    <location>
        <begin position="1059"/>
        <end position="1070"/>
    </location>
</feature>
<feature type="region of interest" description="Disordered" evidence="5">
    <location>
        <begin position="2767"/>
        <end position="2793"/>
    </location>
</feature>